<gene>
    <name evidence="1" type="ORF">METZ01_LOCUS207959</name>
</gene>
<name>A0A382EX79_9ZZZZ</name>
<organism evidence="1">
    <name type="scientific">marine metagenome</name>
    <dbReference type="NCBI Taxonomy" id="408172"/>
    <lineage>
        <taxon>unclassified sequences</taxon>
        <taxon>metagenomes</taxon>
        <taxon>ecological metagenomes</taxon>
    </lineage>
</organism>
<accession>A0A382EX79</accession>
<evidence type="ECO:0000313" key="1">
    <source>
        <dbReference type="EMBL" id="SVB55105.1"/>
    </source>
</evidence>
<proteinExistence type="predicted"/>
<dbReference type="AlphaFoldDB" id="A0A382EX79"/>
<dbReference type="EMBL" id="UINC01046725">
    <property type="protein sequence ID" value="SVB55105.1"/>
    <property type="molecule type" value="Genomic_DNA"/>
</dbReference>
<sequence length="188" mass="21767">MKSVLKCPRCTHTYTPIPEDFSHPTANLRGNKQIFLRRYGQNSEGRHIECLICLHCDSINYVQISLLKGIPSLFGLPVSPYKPYMEPMRFQKIQREANRIHDITKKDISSILNEELLIPPHIFDFLLGIKLFSLGDLGLRYRGKHSSGGVHRTIGAFMSDEYTLEEMQEKYDVHDRLEEIKFNTGQED</sequence>
<reference evidence="1" key="1">
    <citation type="submission" date="2018-05" db="EMBL/GenBank/DDBJ databases">
        <authorList>
            <person name="Lanie J.A."/>
            <person name="Ng W.-L."/>
            <person name="Kazmierczak K.M."/>
            <person name="Andrzejewski T.M."/>
            <person name="Davidsen T.M."/>
            <person name="Wayne K.J."/>
            <person name="Tettelin H."/>
            <person name="Glass J.I."/>
            <person name="Rusch D."/>
            <person name="Podicherti R."/>
            <person name="Tsui H.-C.T."/>
            <person name="Winkler M.E."/>
        </authorList>
    </citation>
    <scope>NUCLEOTIDE SEQUENCE</scope>
</reference>
<protein>
    <submittedName>
        <fullName evidence="1">Uncharacterized protein</fullName>
    </submittedName>
</protein>